<keyword evidence="2" id="KW-1185">Reference proteome</keyword>
<proteinExistence type="predicted"/>
<sequence length="91" mass="10484">MEILDTLEAGHLSTNYRCQNCNVDVETSDFHRPWSTRLEGEWRLEEREDGVLVTLQFDFDRNTACSGHCWRNISSTNCIPALKREVLAPAN</sequence>
<dbReference type="EMBL" id="FODV01000011">
    <property type="protein sequence ID" value="SEP03398.1"/>
    <property type="molecule type" value="Genomic_DNA"/>
</dbReference>
<evidence type="ECO:0000313" key="1">
    <source>
        <dbReference type="EMBL" id="SEP03398.1"/>
    </source>
</evidence>
<dbReference type="Proteomes" id="UP000199126">
    <property type="component" value="Unassembled WGS sequence"/>
</dbReference>
<evidence type="ECO:0000313" key="2">
    <source>
        <dbReference type="Proteomes" id="UP000199126"/>
    </source>
</evidence>
<accession>A0A1H8ULA8</accession>
<reference evidence="2" key="1">
    <citation type="submission" date="2016-10" db="EMBL/GenBank/DDBJ databases">
        <authorList>
            <person name="Varghese N."/>
            <person name="Submissions S."/>
        </authorList>
    </citation>
    <scope>NUCLEOTIDE SEQUENCE [LARGE SCALE GENOMIC DNA]</scope>
    <source>
        <strain evidence="2">CGMCC 1.10121</strain>
    </source>
</reference>
<gene>
    <name evidence="1" type="ORF">SAMN04487948_11188</name>
</gene>
<name>A0A1H8ULA8_9EURY</name>
<organism evidence="1 2">
    <name type="scientific">Halogranum amylolyticum</name>
    <dbReference type="NCBI Taxonomy" id="660520"/>
    <lineage>
        <taxon>Archaea</taxon>
        <taxon>Methanobacteriati</taxon>
        <taxon>Methanobacteriota</taxon>
        <taxon>Stenosarchaea group</taxon>
        <taxon>Halobacteria</taxon>
        <taxon>Halobacteriales</taxon>
        <taxon>Haloferacaceae</taxon>
    </lineage>
</organism>
<dbReference type="AlphaFoldDB" id="A0A1H8ULA8"/>
<protein>
    <submittedName>
        <fullName evidence="1">Uncharacterized protein</fullName>
    </submittedName>
</protein>